<reference evidence="2" key="1">
    <citation type="submission" date="2020-05" db="EMBL/GenBank/DDBJ databases">
        <title>Mycena genomes resolve the evolution of fungal bioluminescence.</title>
        <authorList>
            <person name="Tsai I.J."/>
        </authorList>
    </citation>
    <scope>NUCLEOTIDE SEQUENCE</scope>
    <source>
        <strain evidence="2">CCC161011</strain>
    </source>
</reference>
<feature type="compositionally biased region" description="Basic and acidic residues" evidence="1">
    <location>
        <begin position="168"/>
        <end position="226"/>
    </location>
</feature>
<evidence type="ECO:0000313" key="2">
    <source>
        <dbReference type="EMBL" id="KAF7346886.1"/>
    </source>
</evidence>
<evidence type="ECO:0000256" key="1">
    <source>
        <dbReference type="SAM" id="MobiDB-lite"/>
    </source>
</evidence>
<keyword evidence="3" id="KW-1185">Reference proteome</keyword>
<protein>
    <submittedName>
        <fullName evidence="2">Uncharacterized protein</fullName>
    </submittedName>
</protein>
<dbReference type="OrthoDB" id="3124409at2759"/>
<comment type="caution">
    <text evidence="2">The sequence shown here is derived from an EMBL/GenBank/DDBJ whole genome shotgun (WGS) entry which is preliminary data.</text>
</comment>
<feature type="compositionally biased region" description="Basic and acidic residues" evidence="1">
    <location>
        <begin position="138"/>
        <end position="157"/>
    </location>
</feature>
<dbReference type="EMBL" id="JACAZI010000012">
    <property type="protein sequence ID" value="KAF7346886.1"/>
    <property type="molecule type" value="Genomic_DNA"/>
</dbReference>
<feature type="region of interest" description="Disordered" evidence="1">
    <location>
        <begin position="54"/>
        <end position="81"/>
    </location>
</feature>
<evidence type="ECO:0000313" key="3">
    <source>
        <dbReference type="Proteomes" id="UP000620124"/>
    </source>
</evidence>
<name>A0A8H7CSX8_9AGAR</name>
<feature type="region of interest" description="Disordered" evidence="1">
    <location>
        <begin position="117"/>
        <end position="265"/>
    </location>
</feature>
<organism evidence="2 3">
    <name type="scientific">Mycena venus</name>
    <dbReference type="NCBI Taxonomy" id="2733690"/>
    <lineage>
        <taxon>Eukaryota</taxon>
        <taxon>Fungi</taxon>
        <taxon>Dikarya</taxon>
        <taxon>Basidiomycota</taxon>
        <taxon>Agaricomycotina</taxon>
        <taxon>Agaricomycetes</taxon>
        <taxon>Agaricomycetidae</taxon>
        <taxon>Agaricales</taxon>
        <taxon>Marasmiineae</taxon>
        <taxon>Mycenaceae</taxon>
        <taxon>Mycena</taxon>
    </lineage>
</organism>
<dbReference type="AlphaFoldDB" id="A0A8H7CSX8"/>
<gene>
    <name evidence="2" type="ORF">MVEN_01440600</name>
</gene>
<dbReference type="Proteomes" id="UP000620124">
    <property type="component" value="Unassembled WGS sequence"/>
</dbReference>
<sequence length="320" mass="35195">MRYTSGTAFVPQRLVPVTPRQRYAAAEENKRRAMDTAARLPTAPPLISSLSALAARVEEDTETDERTPRRPASSSLLRDNIAPPLPTFLSSTHLQWEGQAASLLCDVATEGKTMIRNAEPGAGSGDEKMKRRPAFARSTERRTEGAEESRCYTDRKKSPSVAPPLGAEAKRAREGKGGVYELHDQPTERARASIRDFSYEEASDDRLAAERRLGRKSEAGSDKRQSWVDPSARLEPAVRGSGTSAPRPSAPPSTHLLKSKHPPTPIVHLSRLSHARIGVEAPILAAEVESTPATRHSSLEHRLHWRKNDRKLAYKVSPAQ</sequence>
<accession>A0A8H7CSX8</accession>
<proteinExistence type="predicted"/>